<dbReference type="PANTHER" id="PTHR48081:SF8">
    <property type="entry name" value="ALPHA_BETA HYDROLASE FOLD-3 DOMAIN-CONTAINING PROTEIN-RELATED"/>
    <property type="match status" value="1"/>
</dbReference>
<name>A0A8H7RUZ9_9FUNG</name>
<evidence type="ECO:0000256" key="2">
    <source>
        <dbReference type="SAM" id="MobiDB-lite"/>
    </source>
</evidence>
<dbReference type="Pfam" id="PF07859">
    <property type="entry name" value="Abhydrolase_3"/>
    <property type="match status" value="1"/>
</dbReference>
<dbReference type="InterPro" id="IPR029058">
    <property type="entry name" value="AB_hydrolase_fold"/>
</dbReference>
<feature type="compositionally biased region" description="Acidic residues" evidence="2">
    <location>
        <begin position="369"/>
        <end position="385"/>
    </location>
</feature>
<keyword evidence="5" id="KW-1185">Reference proteome</keyword>
<sequence length="436" mass="49405">MKTLGNRLRKVPPGAAVKILRRGFLLPTSAARLLFNDILKPEKWHRQWIYKVRWNQGWWGGWIGENINKLDHDGMMNRIARADVILFHVHGGGFRLGKYNMFMDSCIQLLRVLKVKFNVDALIMSAEHRLSPEYKYPSATEDIVHAYDHLINKLNVDPSRVICIGGSTGAAVILEMLFITHDPGLFEIQVDNVEGGQAEAIAPELPRPASLILSSPLVTDKTTSESWITNTKYDYINQDTAKKIIDEYFEEPTPDISPDANRLLGIADLQTGYNAFLPQTLMFVGNREVLRDDALDFAHKAEQDGVRWETVIEECAHDYFFVREVVKDKKILEKIDDIFADFVYRTVIGPCHEEVRSFRQASEGLAAVPEEEQQDDTSYDDSATSEDEFHEALTMTLDYNQSSTTAVSEQSSKVSTMSNRTSVSNSKKKSSMTIYV</sequence>
<evidence type="ECO:0000259" key="3">
    <source>
        <dbReference type="Pfam" id="PF07859"/>
    </source>
</evidence>
<protein>
    <recommendedName>
        <fullName evidence="3">Alpha/beta hydrolase fold-3 domain-containing protein</fullName>
    </recommendedName>
</protein>
<evidence type="ECO:0000256" key="1">
    <source>
        <dbReference type="ARBA" id="ARBA00022801"/>
    </source>
</evidence>
<reference evidence="4 5" key="1">
    <citation type="submission" date="2020-12" db="EMBL/GenBank/DDBJ databases">
        <title>Metabolic potential, ecology and presence of endohyphal bacteria is reflected in genomic diversity of Mucoromycotina.</title>
        <authorList>
            <person name="Muszewska A."/>
            <person name="Okrasinska A."/>
            <person name="Steczkiewicz K."/>
            <person name="Drgas O."/>
            <person name="Orlowska M."/>
            <person name="Perlinska-Lenart U."/>
            <person name="Aleksandrzak-Piekarczyk T."/>
            <person name="Szatraj K."/>
            <person name="Zielenkiewicz U."/>
            <person name="Pilsyk S."/>
            <person name="Malc E."/>
            <person name="Mieczkowski P."/>
            <person name="Kruszewska J.S."/>
            <person name="Biernat P."/>
            <person name="Pawlowska J."/>
        </authorList>
    </citation>
    <scope>NUCLEOTIDE SEQUENCE [LARGE SCALE GENOMIC DNA]</scope>
    <source>
        <strain evidence="4 5">CBS 142.35</strain>
    </source>
</reference>
<dbReference type="OrthoDB" id="433474at2759"/>
<feature type="region of interest" description="Disordered" evidence="2">
    <location>
        <begin position="400"/>
        <end position="436"/>
    </location>
</feature>
<organism evidence="4 5">
    <name type="scientific">Circinella minor</name>
    <dbReference type="NCBI Taxonomy" id="1195481"/>
    <lineage>
        <taxon>Eukaryota</taxon>
        <taxon>Fungi</taxon>
        <taxon>Fungi incertae sedis</taxon>
        <taxon>Mucoromycota</taxon>
        <taxon>Mucoromycotina</taxon>
        <taxon>Mucoromycetes</taxon>
        <taxon>Mucorales</taxon>
        <taxon>Lichtheimiaceae</taxon>
        <taxon>Circinella</taxon>
    </lineage>
</organism>
<dbReference type="Proteomes" id="UP000646827">
    <property type="component" value="Unassembled WGS sequence"/>
</dbReference>
<keyword evidence="1" id="KW-0378">Hydrolase</keyword>
<comment type="caution">
    <text evidence="4">The sequence shown here is derived from an EMBL/GenBank/DDBJ whole genome shotgun (WGS) entry which is preliminary data.</text>
</comment>
<proteinExistence type="predicted"/>
<dbReference type="InterPro" id="IPR050300">
    <property type="entry name" value="GDXG_lipolytic_enzyme"/>
</dbReference>
<feature type="domain" description="Alpha/beta hydrolase fold-3" evidence="3">
    <location>
        <begin position="86"/>
        <end position="319"/>
    </location>
</feature>
<evidence type="ECO:0000313" key="4">
    <source>
        <dbReference type="EMBL" id="KAG2217155.1"/>
    </source>
</evidence>
<dbReference type="PANTHER" id="PTHR48081">
    <property type="entry name" value="AB HYDROLASE SUPERFAMILY PROTEIN C4A8.06C"/>
    <property type="match status" value="1"/>
</dbReference>
<dbReference type="EMBL" id="JAEPRB010000322">
    <property type="protein sequence ID" value="KAG2217155.1"/>
    <property type="molecule type" value="Genomic_DNA"/>
</dbReference>
<dbReference type="SUPFAM" id="SSF53474">
    <property type="entry name" value="alpha/beta-Hydrolases"/>
    <property type="match status" value="1"/>
</dbReference>
<accession>A0A8H7RUZ9</accession>
<dbReference type="AlphaFoldDB" id="A0A8H7RUZ9"/>
<dbReference type="InterPro" id="IPR013094">
    <property type="entry name" value="AB_hydrolase_3"/>
</dbReference>
<dbReference type="Gene3D" id="3.40.50.1820">
    <property type="entry name" value="alpha/beta hydrolase"/>
    <property type="match status" value="1"/>
</dbReference>
<feature type="region of interest" description="Disordered" evidence="2">
    <location>
        <begin position="365"/>
        <end position="385"/>
    </location>
</feature>
<evidence type="ECO:0000313" key="5">
    <source>
        <dbReference type="Proteomes" id="UP000646827"/>
    </source>
</evidence>
<dbReference type="GO" id="GO:0016787">
    <property type="term" value="F:hydrolase activity"/>
    <property type="evidence" value="ECO:0007669"/>
    <property type="project" value="UniProtKB-KW"/>
</dbReference>
<gene>
    <name evidence="4" type="ORF">INT45_011330</name>
</gene>